<evidence type="ECO:0000256" key="3">
    <source>
        <dbReference type="ARBA" id="ARBA00023163"/>
    </source>
</evidence>
<dbReference type="PRINTS" id="PR00455">
    <property type="entry name" value="HTHTETR"/>
</dbReference>
<dbReference type="SUPFAM" id="SSF48498">
    <property type="entry name" value="Tetracyclin repressor-like, C-terminal domain"/>
    <property type="match status" value="1"/>
</dbReference>
<dbReference type="EMBL" id="BSTI01000021">
    <property type="protein sequence ID" value="GLY70216.1"/>
    <property type="molecule type" value="Genomic_DNA"/>
</dbReference>
<feature type="domain" description="HTH tetR-type" evidence="5">
    <location>
        <begin position="12"/>
        <end position="72"/>
    </location>
</feature>
<dbReference type="PROSITE" id="PS50977">
    <property type="entry name" value="HTH_TETR_2"/>
    <property type="match status" value="1"/>
</dbReference>
<gene>
    <name evidence="6" type="ORF">Atai01_68350</name>
</gene>
<keyword evidence="7" id="KW-1185">Reference proteome</keyword>
<name>A0A9W6R6Z6_9PSEU</name>
<dbReference type="Proteomes" id="UP001165136">
    <property type="component" value="Unassembled WGS sequence"/>
</dbReference>
<dbReference type="AlphaFoldDB" id="A0A9W6R6Z6"/>
<dbReference type="PANTHER" id="PTHR30055">
    <property type="entry name" value="HTH-TYPE TRANSCRIPTIONAL REGULATOR RUTR"/>
    <property type="match status" value="1"/>
</dbReference>
<evidence type="ECO:0000313" key="6">
    <source>
        <dbReference type="EMBL" id="GLY70216.1"/>
    </source>
</evidence>
<dbReference type="InterPro" id="IPR050109">
    <property type="entry name" value="HTH-type_TetR-like_transc_reg"/>
</dbReference>
<dbReference type="SUPFAM" id="SSF46689">
    <property type="entry name" value="Homeodomain-like"/>
    <property type="match status" value="1"/>
</dbReference>
<evidence type="ECO:0000256" key="1">
    <source>
        <dbReference type="ARBA" id="ARBA00023015"/>
    </source>
</evidence>
<keyword evidence="1" id="KW-0805">Transcription regulation</keyword>
<protein>
    <submittedName>
        <fullName evidence="6">TetR family transcriptional regulator</fullName>
    </submittedName>
</protein>
<dbReference type="InterPro" id="IPR036271">
    <property type="entry name" value="Tet_transcr_reg_TetR-rel_C_sf"/>
</dbReference>
<feature type="DNA-binding region" description="H-T-H motif" evidence="4">
    <location>
        <begin position="35"/>
        <end position="54"/>
    </location>
</feature>
<evidence type="ECO:0000256" key="4">
    <source>
        <dbReference type="PROSITE-ProRule" id="PRU00335"/>
    </source>
</evidence>
<evidence type="ECO:0000256" key="2">
    <source>
        <dbReference type="ARBA" id="ARBA00023125"/>
    </source>
</evidence>
<dbReference type="PANTHER" id="PTHR30055:SF234">
    <property type="entry name" value="HTH-TYPE TRANSCRIPTIONAL REGULATOR BETI"/>
    <property type="match status" value="1"/>
</dbReference>
<organism evidence="6 7">
    <name type="scientific">Amycolatopsis taiwanensis</name>
    <dbReference type="NCBI Taxonomy" id="342230"/>
    <lineage>
        <taxon>Bacteria</taxon>
        <taxon>Bacillati</taxon>
        <taxon>Actinomycetota</taxon>
        <taxon>Actinomycetes</taxon>
        <taxon>Pseudonocardiales</taxon>
        <taxon>Pseudonocardiaceae</taxon>
        <taxon>Amycolatopsis</taxon>
    </lineage>
</organism>
<dbReference type="Pfam" id="PF17920">
    <property type="entry name" value="TetR_C_16"/>
    <property type="match status" value="1"/>
</dbReference>
<keyword evidence="2 4" id="KW-0238">DNA-binding</keyword>
<dbReference type="InterPro" id="IPR001647">
    <property type="entry name" value="HTH_TetR"/>
</dbReference>
<sequence>MTEPAPRRRNAAETRVAILQSAITAFTQHGYDGVGVREIAKAAGVTAMLVNRYFGSKEQLFVEAVDTSFAPRTVVSGDAATLAHEAAVRLVSRTAPDADDLDPFLLMLRSVGNPRTTEIIRDSIEKHVGADLLARLSGGAAPERSELLLALIAGIWLMRKVIGTPALQDADPDKLTPLVEQLFGQLTGTGT</sequence>
<dbReference type="GO" id="GO:0000976">
    <property type="term" value="F:transcription cis-regulatory region binding"/>
    <property type="evidence" value="ECO:0007669"/>
    <property type="project" value="TreeGrafter"/>
</dbReference>
<comment type="caution">
    <text evidence="6">The sequence shown here is derived from an EMBL/GenBank/DDBJ whole genome shotgun (WGS) entry which is preliminary data.</text>
</comment>
<dbReference type="Pfam" id="PF00440">
    <property type="entry name" value="TetR_N"/>
    <property type="match status" value="1"/>
</dbReference>
<proteinExistence type="predicted"/>
<dbReference type="InterPro" id="IPR009057">
    <property type="entry name" value="Homeodomain-like_sf"/>
</dbReference>
<evidence type="ECO:0000313" key="7">
    <source>
        <dbReference type="Proteomes" id="UP001165136"/>
    </source>
</evidence>
<dbReference type="InterPro" id="IPR041678">
    <property type="entry name" value="TetR_C_16"/>
</dbReference>
<dbReference type="GO" id="GO:0003700">
    <property type="term" value="F:DNA-binding transcription factor activity"/>
    <property type="evidence" value="ECO:0007669"/>
    <property type="project" value="TreeGrafter"/>
</dbReference>
<dbReference type="Gene3D" id="1.10.357.10">
    <property type="entry name" value="Tetracycline Repressor, domain 2"/>
    <property type="match status" value="1"/>
</dbReference>
<reference evidence="6" key="1">
    <citation type="submission" date="2023-03" db="EMBL/GenBank/DDBJ databases">
        <title>Amycolatopsis taiwanensis NBRC 103393.</title>
        <authorList>
            <person name="Ichikawa N."/>
            <person name="Sato H."/>
            <person name="Tonouchi N."/>
        </authorList>
    </citation>
    <scope>NUCLEOTIDE SEQUENCE</scope>
    <source>
        <strain evidence="6">NBRC 103393</strain>
    </source>
</reference>
<accession>A0A9W6R6Z6</accession>
<keyword evidence="3" id="KW-0804">Transcription</keyword>
<evidence type="ECO:0000259" key="5">
    <source>
        <dbReference type="PROSITE" id="PS50977"/>
    </source>
</evidence>